<dbReference type="GO" id="GO:0031209">
    <property type="term" value="C:SCAR complex"/>
    <property type="evidence" value="ECO:0007669"/>
    <property type="project" value="TreeGrafter"/>
</dbReference>
<evidence type="ECO:0000313" key="3">
    <source>
        <dbReference type="WBParaSite" id="Pan_g10769.t1"/>
    </source>
</evidence>
<dbReference type="GO" id="GO:0016477">
    <property type="term" value="P:cell migration"/>
    <property type="evidence" value="ECO:0007669"/>
    <property type="project" value="TreeGrafter"/>
</dbReference>
<dbReference type="AlphaFoldDB" id="A0A7E4UN81"/>
<protein>
    <submittedName>
        <fullName evidence="3">Nck-associated protein 1</fullName>
    </submittedName>
</protein>
<dbReference type="GO" id="GO:0048812">
    <property type="term" value="P:neuron projection morphogenesis"/>
    <property type="evidence" value="ECO:0007669"/>
    <property type="project" value="TreeGrafter"/>
</dbReference>
<proteinExistence type="inferred from homology"/>
<dbReference type="PANTHER" id="PTHR12093">
    <property type="entry name" value="NCK-ASSOCIATED PROTEIN 1"/>
    <property type="match status" value="1"/>
</dbReference>
<dbReference type="Proteomes" id="UP000492821">
    <property type="component" value="Unassembled WGS sequence"/>
</dbReference>
<comment type="similarity">
    <text evidence="1">Belongs to the HEM-1/HEM-2 family.</text>
</comment>
<dbReference type="GO" id="GO:0030031">
    <property type="term" value="P:cell projection assembly"/>
    <property type="evidence" value="ECO:0007669"/>
    <property type="project" value="TreeGrafter"/>
</dbReference>
<dbReference type="Pfam" id="PF09735">
    <property type="entry name" value="Nckap1"/>
    <property type="match status" value="1"/>
</dbReference>
<dbReference type="GO" id="GO:0030866">
    <property type="term" value="P:cortical actin cytoskeleton organization"/>
    <property type="evidence" value="ECO:0007669"/>
    <property type="project" value="TreeGrafter"/>
</dbReference>
<evidence type="ECO:0000256" key="1">
    <source>
        <dbReference type="ARBA" id="ARBA00037947"/>
    </source>
</evidence>
<dbReference type="WBParaSite" id="Pan_g10769.t1">
    <property type="protein sequence ID" value="Pan_g10769.t1"/>
    <property type="gene ID" value="Pan_g10769"/>
</dbReference>
<evidence type="ECO:0000313" key="2">
    <source>
        <dbReference type="Proteomes" id="UP000492821"/>
    </source>
</evidence>
<organism evidence="2 3">
    <name type="scientific">Panagrellus redivivus</name>
    <name type="common">Microworm</name>
    <dbReference type="NCBI Taxonomy" id="6233"/>
    <lineage>
        <taxon>Eukaryota</taxon>
        <taxon>Metazoa</taxon>
        <taxon>Ecdysozoa</taxon>
        <taxon>Nematoda</taxon>
        <taxon>Chromadorea</taxon>
        <taxon>Rhabditida</taxon>
        <taxon>Tylenchina</taxon>
        <taxon>Panagrolaimomorpha</taxon>
        <taxon>Panagrolaimoidea</taxon>
        <taxon>Panagrolaimidae</taxon>
        <taxon>Panagrellus</taxon>
    </lineage>
</organism>
<reference evidence="3" key="2">
    <citation type="submission" date="2020-10" db="UniProtKB">
        <authorList>
            <consortium name="WormBaseParasite"/>
        </authorList>
    </citation>
    <scope>IDENTIFICATION</scope>
</reference>
<name>A0A7E4UN81_PANRE</name>
<accession>A0A7E4UN81</accession>
<reference evidence="2" key="1">
    <citation type="journal article" date="2013" name="Genetics">
        <title>The draft genome and transcriptome of Panagrellus redivivus are shaped by the harsh demands of a free-living lifestyle.</title>
        <authorList>
            <person name="Srinivasan J."/>
            <person name="Dillman A.R."/>
            <person name="Macchietto M.G."/>
            <person name="Heikkinen L."/>
            <person name="Lakso M."/>
            <person name="Fracchia K.M."/>
            <person name="Antoshechkin I."/>
            <person name="Mortazavi A."/>
            <person name="Wong G."/>
            <person name="Sternberg P.W."/>
        </authorList>
    </citation>
    <scope>NUCLEOTIDE SEQUENCE [LARGE SCALE GENOMIC DNA]</scope>
    <source>
        <strain evidence="2">MT8872</strain>
    </source>
</reference>
<sequence>MNDSHQRIAERLVILNNRCVGLLTRLYNIKKSCATVESRPKVLTSKPFEQAISVIGKKFPHTDLKKHSSAFSNVDEAKGDILKSLSQYYFTFVNLLELKEQVFQQLAIMDANQFLFDISLNFDATTAYLNLVVNFISAMILLSRIEERKSLIGLYNVAHELSRGSPEPKYHRLAQLVVDYDQPLKKLSEDLSSIHRSVTSALESVMPIYERRNISADDQRKSSFLSLLASPAQILFAAQTGTCACEYLSLDLMDRWIILTITVCHSTLLANDNMVKLYNRALRNGVCIRLFRDENLLIFNALQNFYDSIKGCHKRAQDIKDLYNLTLQTCISFHAHRRQFLRNTLRDLCFLIRDQPGLLGPKALFVWMALSLSRDEVYWILRHNQVWPQVIANKKAKELADVGINDKSLPELLFYMVELQNLVLKYSYVISNYHARYIAGYDVLLLEELLPGLSGMSDREAMLVNSVVDELRKIMHEGCDLRGIRLDWFRFQASVSSIHSQFRLRQHREFTEAMNTTVFHTKMVDSIQDMLRDTGDLSVYCFYFAQFDSQLKQSLNLPVQSRYSIAFAHICSHFENALHEYCPEEHEDITERSLSLCNVTLDWLAARTAEVVSRITNDEFILAIKTSPQACANFVIRAHQNATNEDVAGVESYRKNRENVTAADKNYMYLLDLCTAVGYSKEIRTFDHTFAPREYLQTHLETEMVSTLHKYFRGNNDHPRRPTEMLMLLQAQISAIQTLEGCLRFDMTQFLNNVLLQQTQPTDSYGKETLTSQYCRWYLEALLRKASAGQIVYSDHLRLFECPLDVALPFSPERFTDTRELRALAQLISPYGIKFLAERLVWHVASQITELFKLVKEHRDILLVCRGSFDKPDRMRELISQLSVADPKDKKSKEEKGSPIESVLQRVTIIGEIIAFRNLLIDALKDVVDAKLPFLMGSLNGLFQSADPLGKIQMGEMCAAAGIQTEVDVALMKAIQVQAQISEVNDEEHYFLSSLLFVFIAISLPKLATSRASLYVAKKKYSANNCHVVPLAVNTMASALFCHHKQADTQERMREFLALTSSCLLQIIGTPEATEMELHQSIFVLLETLVKDSPWLHYDLLESCFPFTIIRSSYNKCYSNNNE</sequence>
<keyword evidence="2" id="KW-1185">Reference proteome</keyword>
<dbReference type="InterPro" id="IPR019137">
    <property type="entry name" value="Nck-associated_protein-1"/>
</dbReference>
<dbReference type="PANTHER" id="PTHR12093:SF10">
    <property type="entry name" value="MEMBRANE-ASSOCIATED PROTEIN HEM"/>
    <property type="match status" value="1"/>
</dbReference>